<dbReference type="EMBL" id="MU128938">
    <property type="protein sequence ID" value="KAF9516595.1"/>
    <property type="molecule type" value="Genomic_DNA"/>
</dbReference>
<dbReference type="GO" id="GO:0000724">
    <property type="term" value="P:double-strand break repair via homologous recombination"/>
    <property type="evidence" value="ECO:0007669"/>
    <property type="project" value="InterPro"/>
</dbReference>
<dbReference type="PANTHER" id="PTHR11289:SF0">
    <property type="entry name" value="BREAST CANCER TYPE 2 SUSCEPTIBILITY PROTEIN"/>
    <property type="match status" value="1"/>
</dbReference>
<dbReference type="InterPro" id="IPR036315">
    <property type="entry name" value="BRCA2_hlx_sf"/>
</dbReference>
<accession>A0A9P6E030</accession>
<dbReference type="SUPFAM" id="SSF50249">
    <property type="entry name" value="Nucleic acid-binding proteins"/>
    <property type="match status" value="2"/>
</dbReference>
<dbReference type="InterPro" id="IPR015525">
    <property type="entry name" value="BRCA2"/>
</dbReference>
<dbReference type="Proteomes" id="UP000886523">
    <property type="component" value="Unassembled WGS sequence"/>
</dbReference>
<evidence type="ECO:0000259" key="2">
    <source>
        <dbReference type="Pfam" id="PF09103"/>
    </source>
</evidence>
<feature type="compositionally biased region" description="Polar residues" evidence="1">
    <location>
        <begin position="1"/>
        <end position="11"/>
    </location>
</feature>
<evidence type="ECO:0000313" key="3">
    <source>
        <dbReference type="EMBL" id="KAF9516595.1"/>
    </source>
</evidence>
<evidence type="ECO:0000256" key="1">
    <source>
        <dbReference type="SAM" id="MobiDB-lite"/>
    </source>
</evidence>
<dbReference type="Pfam" id="PF09103">
    <property type="entry name" value="BRCA-2_OB1"/>
    <property type="match status" value="1"/>
</dbReference>
<dbReference type="OrthoDB" id="21095at2759"/>
<sequence length="616" mass="68660">MDGNIYQTSPLNPDRAGVPSPGFSTPIRRSTMTTSTSGPSRSSTTIPGTPLAFSTPVSFLKPGVGNHHHPVKTVQKGFITPYKPGFRPGENGRTNMDVLYRPVPKVAPPPASARSIKDKGKQRAGPLLPNACFDLTPSANRLGLRESGVVPCVLDLEGLSENGIPPELPQITPANAIYHVFHAPDARAGEPLILGVAAALPYLRQRGCSLATQEWVDNHWSLVLWKRASIICCKPTLLKELWSFESTCKDLMYRYERDLNRTQRPVVRLIQERDASSSRPMVLCVSAIHWSEEVVTDAGSVPSHPKLELTDGWYRIRATVDAALARATRKKKIRLGTKIFMSGIRLDAPGEPKEVLKAYSSSSLTLCGNSTTLARWDARLGVSQPQAPITASLRSLNPDGGVVMLLDIVVEKLFPVGYLETAAEGKRLIPTNAAEEQDARTKWEETRQVEEAKIKSELKSRWFALEGIAERAERVANGWMPGPEDEEPNSLDDLYDDLESGWLAFYIRKRLEEQRATAGEYIENELKSILPPRDVRNFRVIRVKDARVWRRPALRTAQITVWDVLALGEGFLTEGRRYLVSNLMPSQASSWPALKEEGEVFLTTRRDSRWRRLEMS</sequence>
<evidence type="ECO:0000313" key="4">
    <source>
        <dbReference type="Proteomes" id="UP000886523"/>
    </source>
</evidence>
<reference evidence="3" key="1">
    <citation type="journal article" date="2020" name="Nat. Commun.">
        <title>Large-scale genome sequencing of mycorrhizal fungi provides insights into the early evolution of symbiotic traits.</title>
        <authorList>
            <person name="Miyauchi S."/>
            <person name="Kiss E."/>
            <person name="Kuo A."/>
            <person name="Drula E."/>
            <person name="Kohler A."/>
            <person name="Sanchez-Garcia M."/>
            <person name="Morin E."/>
            <person name="Andreopoulos B."/>
            <person name="Barry K.W."/>
            <person name="Bonito G."/>
            <person name="Buee M."/>
            <person name="Carver A."/>
            <person name="Chen C."/>
            <person name="Cichocki N."/>
            <person name="Clum A."/>
            <person name="Culley D."/>
            <person name="Crous P.W."/>
            <person name="Fauchery L."/>
            <person name="Girlanda M."/>
            <person name="Hayes R.D."/>
            <person name="Keri Z."/>
            <person name="LaButti K."/>
            <person name="Lipzen A."/>
            <person name="Lombard V."/>
            <person name="Magnuson J."/>
            <person name="Maillard F."/>
            <person name="Murat C."/>
            <person name="Nolan M."/>
            <person name="Ohm R.A."/>
            <person name="Pangilinan J."/>
            <person name="Pereira M.F."/>
            <person name="Perotto S."/>
            <person name="Peter M."/>
            <person name="Pfister S."/>
            <person name="Riley R."/>
            <person name="Sitrit Y."/>
            <person name="Stielow J.B."/>
            <person name="Szollosi G."/>
            <person name="Zifcakova L."/>
            <person name="Stursova M."/>
            <person name="Spatafora J.W."/>
            <person name="Tedersoo L."/>
            <person name="Vaario L.M."/>
            <person name="Yamada A."/>
            <person name="Yan M."/>
            <person name="Wang P."/>
            <person name="Xu J."/>
            <person name="Bruns T."/>
            <person name="Baldrian P."/>
            <person name="Vilgalys R."/>
            <person name="Dunand C."/>
            <person name="Henrissat B."/>
            <person name="Grigoriev I.V."/>
            <person name="Hibbett D."/>
            <person name="Nagy L.G."/>
            <person name="Martin F.M."/>
        </authorList>
    </citation>
    <scope>NUCLEOTIDE SEQUENCE</scope>
    <source>
        <strain evidence="3">UP504</strain>
    </source>
</reference>
<name>A0A9P6E030_9AGAM</name>
<protein>
    <recommendedName>
        <fullName evidence="2">BRCA2 OB1 domain-containing protein</fullName>
    </recommendedName>
</protein>
<keyword evidence="4" id="KW-1185">Reference proteome</keyword>
<dbReference type="SUPFAM" id="SSF81872">
    <property type="entry name" value="BRCA2 helical domain"/>
    <property type="match status" value="1"/>
</dbReference>
<comment type="caution">
    <text evidence="3">The sequence shown here is derived from an EMBL/GenBank/DDBJ whole genome shotgun (WGS) entry which is preliminary data.</text>
</comment>
<feature type="region of interest" description="Disordered" evidence="1">
    <location>
        <begin position="1"/>
        <end position="49"/>
    </location>
</feature>
<dbReference type="Gene3D" id="2.40.50.140">
    <property type="entry name" value="Nucleic acid-binding proteins"/>
    <property type="match status" value="3"/>
</dbReference>
<feature type="domain" description="BRCA2 OB1" evidence="2">
    <location>
        <begin position="265"/>
        <end position="383"/>
    </location>
</feature>
<dbReference type="InterPro" id="IPR012340">
    <property type="entry name" value="NA-bd_OB-fold"/>
</dbReference>
<dbReference type="InterPro" id="IPR015187">
    <property type="entry name" value="BRCA2_OB_1"/>
</dbReference>
<dbReference type="AlphaFoldDB" id="A0A9P6E030"/>
<gene>
    <name evidence="3" type="ORF">BS47DRAFT_1340741</name>
</gene>
<dbReference type="GO" id="GO:0006355">
    <property type="term" value="P:regulation of DNA-templated transcription"/>
    <property type="evidence" value="ECO:0007669"/>
    <property type="project" value="TreeGrafter"/>
</dbReference>
<feature type="compositionally biased region" description="Low complexity" evidence="1">
    <location>
        <begin position="24"/>
        <end position="49"/>
    </location>
</feature>
<organism evidence="3 4">
    <name type="scientific">Hydnum rufescens UP504</name>
    <dbReference type="NCBI Taxonomy" id="1448309"/>
    <lineage>
        <taxon>Eukaryota</taxon>
        <taxon>Fungi</taxon>
        <taxon>Dikarya</taxon>
        <taxon>Basidiomycota</taxon>
        <taxon>Agaricomycotina</taxon>
        <taxon>Agaricomycetes</taxon>
        <taxon>Cantharellales</taxon>
        <taxon>Hydnaceae</taxon>
        <taxon>Hydnum</taxon>
    </lineage>
</organism>
<dbReference type="PANTHER" id="PTHR11289">
    <property type="entry name" value="BREAST CANCER TYPE 2 SUSCEPTIBILITY PROTEIN BRCA2"/>
    <property type="match status" value="1"/>
</dbReference>
<proteinExistence type="predicted"/>